<feature type="region of interest" description="Disordered" evidence="1">
    <location>
        <begin position="884"/>
        <end position="905"/>
    </location>
</feature>
<dbReference type="SUPFAM" id="SSF47769">
    <property type="entry name" value="SAM/Pointed domain"/>
    <property type="match status" value="2"/>
</dbReference>
<dbReference type="GO" id="GO:0030424">
    <property type="term" value="C:axon"/>
    <property type="evidence" value="ECO:0007669"/>
    <property type="project" value="TreeGrafter"/>
</dbReference>
<feature type="region of interest" description="Disordered" evidence="1">
    <location>
        <begin position="616"/>
        <end position="645"/>
    </location>
</feature>
<dbReference type="PROSITE" id="PS50105">
    <property type="entry name" value="SAM_DOMAIN"/>
    <property type="match status" value="2"/>
</dbReference>
<feature type="region of interest" description="Disordered" evidence="1">
    <location>
        <begin position="814"/>
        <end position="863"/>
    </location>
</feature>
<evidence type="ECO:0000259" key="2">
    <source>
        <dbReference type="PROSITE" id="PS50105"/>
    </source>
</evidence>
<dbReference type="PANTHER" id="PTHR24155:SF11">
    <property type="entry name" value="CASKIN, ISOFORM B"/>
    <property type="match status" value="1"/>
</dbReference>
<dbReference type="Pfam" id="PF00536">
    <property type="entry name" value="SAM_1"/>
    <property type="match status" value="2"/>
</dbReference>
<dbReference type="PANTHER" id="PTHR24155">
    <property type="entry name" value="OSTEOCLAST-STIMULATING FACTOR 1"/>
    <property type="match status" value="1"/>
</dbReference>
<keyword evidence="4" id="KW-1185">Reference proteome</keyword>
<feature type="domain" description="SAM" evidence="2">
    <location>
        <begin position="456"/>
        <end position="519"/>
    </location>
</feature>
<dbReference type="AlphaFoldDB" id="A0A154P5N2"/>
<evidence type="ECO:0000313" key="3">
    <source>
        <dbReference type="EMBL" id="KZC07236.1"/>
    </source>
</evidence>
<dbReference type="GO" id="GO:0007185">
    <property type="term" value="P:cell surface receptor protein tyrosine phosphatase signaling pathway"/>
    <property type="evidence" value="ECO:0007669"/>
    <property type="project" value="TreeGrafter"/>
</dbReference>
<reference evidence="3 4" key="1">
    <citation type="submission" date="2015-07" db="EMBL/GenBank/DDBJ databases">
        <title>The genome of Dufourea novaeangliae.</title>
        <authorList>
            <person name="Pan H."/>
            <person name="Kapheim K."/>
        </authorList>
    </citation>
    <scope>NUCLEOTIDE SEQUENCE [LARGE SCALE GENOMIC DNA]</scope>
    <source>
        <strain evidence="3">0120121106</strain>
        <tissue evidence="3">Whole body</tissue>
    </source>
</reference>
<dbReference type="GO" id="GO:0007409">
    <property type="term" value="P:axonogenesis"/>
    <property type="evidence" value="ECO:0007669"/>
    <property type="project" value="TreeGrafter"/>
</dbReference>
<dbReference type="EMBL" id="KQ434823">
    <property type="protein sequence ID" value="KZC07236.1"/>
    <property type="molecule type" value="Genomic_DNA"/>
</dbReference>
<gene>
    <name evidence="3" type="ORF">WN55_07647</name>
</gene>
<dbReference type="Gene3D" id="1.10.150.50">
    <property type="entry name" value="Transcription Factor, Ets-1"/>
    <property type="match status" value="2"/>
</dbReference>
<protein>
    <submittedName>
        <fullName evidence="3">Caskin-1</fullName>
    </submittedName>
</protein>
<feature type="compositionally biased region" description="Pro residues" evidence="1">
    <location>
        <begin position="831"/>
        <end position="849"/>
    </location>
</feature>
<feature type="compositionally biased region" description="Basic residues" evidence="1">
    <location>
        <begin position="819"/>
        <end position="829"/>
    </location>
</feature>
<feature type="compositionally biased region" description="Pro residues" evidence="1">
    <location>
        <begin position="683"/>
        <end position="693"/>
    </location>
</feature>
<name>A0A154P5N2_DUFNO</name>
<feature type="domain" description="SAM" evidence="2">
    <location>
        <begin position="529"/>
        <end position="589"/>
    </location>
</feature>
<dbReference type="STRING" id="178035.A0A154P5N2"/>
<dbReference type="CDD" id="cd09497">
    <property type="entry name" value="SAM_caskin1_2_repeat1"/>
    <property type="match status" value="1"/>
</dbReference>
<dbReference type="InterPro" id="IPR013761">
    <property type="entry name" value="SAM/pointed_sf"/>
</dbReference>
<dbReference type="InterPro" id="IPR001660">
    <property type="entry name" value="SAM"/>
</dbReference>
<feature type="region of interest" description="Disordered" evidence="1">
    <location>
        <begin position="666"/>
        <end position="730"/>
    </location>
</feature>
<feature type="compositionally biased region" description="Low complexity" evidence="1">
    <location>
        <begin position="397"/>
        <end position="415"/>
    </location>
</feature>
<feature type="region of interest" description="Disordered" evidence="1">
    <location>
        <begin position="764"/>
        <end position="799"/>
    </location>
</feature>
<feature type="region of interest" description="Disordered" evidence="1">
    <location>
        <begin position="345"/>
        <end position="372"/>
    </location>
</feature>
<feature type="compositionally biased region" description="Polar residues" evidence="1">
    <location>
        <begin position="850"/>
        <end position="863"/>
    </location>
</feature>
<proteinExistence type="predicted"/>
<feature type="region of interest" description="Disordered" evidence="1">
    <location>
        <begin position="392"/>
        <end position="451"/>
    </location>
</feature>
<sequence length="974" mass="105557">MAITAVASCLGPPPLPPGKRFLQKSSKKLSSTYKSFRDPAVEAWIPAGILDMSRSRLCPRETGNNLFRSCSEGNLTGRKTASLSSTSLDKCIQAIYGSWKNLMHLIEIYSINLLSGPYQDDQHKSISGNMAPPVEEAKIDFLYRGEVRGGRVFKLSARNTVFHGASSELRGSLGKKEKKAPVAKLIKAISPKNEVLPLGPVAILGLKNYQILLLIVEHFSSTSYQFIQLFKEGSSSQIDQSNSPKRFTFESWFNQLTSSPTVRGQMKFRIDLERIRAPRPQPGQRKTLYHRLGVTPLLGGMNRPSKAVTQAKKVAPPAVPDVFRHSGSSFGSAGYASSEDSCFLPGNGSGGTTDDGSYGMPSGKSPGPIFTHPGFAFPPVVGKYAHAEDQGIDMTQSPGRDSPGSSGSGSGSRHSTASLDSGRASGYHLGPRGPGALASSPRCSISSLGSHPDRPADLDVVHVWLTELQFEEYFPLFASAGYDLATITRMTPEDLTAIGIKKPNHRKRLKAEIDNLNIGDGLPEHIPGSLEEWLRLLRLEEYLGALHQQGMRSVEDVTILTWEDLEDIGIVRLGHQKKLLLAIKRVKDIRAGKRIQPLDLARLPPHPGQTQDVVIQRGGPDLPSPDEDCSSPVLRSFQRGGSDTTSGTAWRSMYAALPTDYNMVGRTGSRGKSLESLEDAPLGYPPSPAPSAHPQPIEWRPRSFEDGDLTPTNDTSIVEAGGGTLPRPRHCLVRPRPIAKVTATPGQFKSLPRDFDNKYQLTYGLESSPHLPKRCPPSPPRRQSSRENSSSVVGGSGVGDVVIDCSGPVPTASCEDHHMHHHQHHHLLHHPSPPPPAPAAAPSTPPQMNRPPSSMSRSWGSVSANVNEEHELIASLALQHRNGSDASFKSSSSTESDSLPFANENAGTIKQRSARAQEYASNNSSNNIQSHIISHHSSSTEPADVLNDIGNMLANLTDELDAMLEEEKRQGLNS</sequence>
<dbReference type="SMART" id="SM00454">
    <property type="entry name" value="SAM"/>
    <property type="match status" value="2"/>
</dbReference>
<evidence type="ECO:0000313" key="4">
    <source>
        <dbReference type="Proteomes" id="UP000076502"/>
    </source>
</evidence>
<dbReference type="GO" id="GO:0019903">
    <property type="term" value="F:protein phosphatase binding"/>
    <property type="evidence" value="ECO:0007669"/>
    <property type="project" value="TreeGrafter"/>
</dbReference>
<dbReference type="GO" id="GO:0035591">
    <property type="term" value="F:signaling adaptor activity"/>
    <property type="evidence" value="ECO:0007669"/>
    <property type="project" value="TreeGrafter"/>
</dbReference>
<organism evidence="3 4">
    <name type="scientific">Dufourea novaeangliae</name>
    <name type="common">Sweat bee</name>
    <dbReference type="NCBI Taxonomy" id="178035"/>
    <lineage>
        <taxon>Eukaryota</taxon>
        <taxon>Metazoa</taxon>
        <taxon>Ecdysozoa</taxon>
        <taxon>Arthropoda</taxon>
        <taxon>Hexapoda</taxon>
        <taxon>Insecta</taxon>
        <taxon>Pterygota</taxon>
        <taxon>Neoptera</taxon>
        <taxon>Endopterygota</taxon>
        <taxon>Hymenoptera</taxon>
        <taxon>Apocrita</taxon>
        <taxon>Aculeata</taxon>
        <taxon>Apoidea</taxon>
        <taxon>Anthophila</taxon>
        <taxon>Halictidae</taxon>
        <taxon>Rophitinae</taxon>
        <taxon>Dufourea</taxon>
    </lineage>
</organism>
<feature type="compositionally biased region" description="Low complexity" evidence="1">
    <location>
        <begin position="884"/>
        <end position="898"/>
    </location>
</feature>
<dbReference type="FunFam" id="1.10.150.50:FF:000028">
    <property type="entry name" value="caskin-2 isoform X2"/>
    <property type="match status" value="1"/>
</dbReference>
<dbReference type="Proteomes" id="UP000076502">
    <property type="component" value="Unassembled WGS sequence"/>
</dbReference>
<dbReference type="GO" id="GO:0005925">
    <property type="term" value="C:focal adhesion"/>
    <property type="evidence" value="ECO:0007669"/>
    <property type="project" value="TreeGrafter"/>
</dbReference>
<dbReference type="OrthoDB" id="6156898at2759"/>
<dbReference type="FunFam" id="1.10.150.50:FF:000071">
    <property type="entry name" value="Caskin, isoform D"/>
    <property type="match status" value="1"/>
</dbReference>
<evidence type="ECO:0000256" key="1">
    <source>
        <dbReference type="SAM" id="MobiDB-lite"/>
    </source>
</evidence>
<accession>A0A154P5N2</accession>
<dbReference type="InterPro" id="IPR035497">
    <property type="entry name" value="Caskin1/2_SAM_1"/>
</dbReference>